<organism evidence="2">
    <name type="scientific">Ignisphaera aggregans</name>
    <dbReference type="NCBI Taxonomy" id="334771"/>
    <lineage>
        <taxon>Archaea</taxon>
        <taxon>Thermoproteota</taxon>
        <taxon>Thermoprotei</taxon>
        <taxon>Desulfurococcales</taxon>
        <taxon>Desulfurococcaceae</taxon>
        <taxon>Ignisphaera</taxon>
    </lineage>
</organism>
<gene>
    <name evidence="2" type="ORF">ENV14_05895</name>
</gene>
<name>A0A7C4BCD7_9CREN</name>
<protein>
    <recommendedName>
        <fullName evidence="3">Glycosyltransferase RgtA/B/C/D-like domain-containing protein</fullName>
    </recommendedName>
</protein>
<accession>A0A7C4BCD7</accession>
<reference evidence="2" key="1">
    <citation type="journal article" date="2020" name="mSystems">
        <title>Genome- and Community-Level Interaction Insights into Carbon Utilization and Element Cycling Functions of Hydrothermarchaeota in Hydrothermal Sediment.</title>
        <authorList>
            <person name="Zhou Z."/>
            <person name="Liu Y."/>
            <person name="Xu W."/>
            <person name="Pan J."/>
            <person name="Luo Z.H."/>
            <person name="Li M."/>
        </authorList>
    </citation>
    <scope>NUCLEOTIDE SEQUENCE [LARGE SCALE GENOMIC DNA]</scope>
    <source>
        <strain evidence="2">SpSt-732</strain>
    </source>
</reference>
<evidence type="ECO:0000256" key="1">
    <source>
        <dbReference type="SAM" id="Phobius"/>
    </source>
</evidence>
<feature type="transmembrane region" description="Helical" evidence="1">
    <location>
        <begin position="240"/>
        <end position="264"/>
    </location>
</feature>
<keyword evidence="1" id="KW-1133">Transmembrane helix</keyword>
<comment type="caution">
    <text evidence="2">The sequence shown here is derived from an EMBL/GenBank/DDBJ whole genome shotgun (WGS) entry which is preliminary data.</text>
</comment>
<feature type="transmembrane region" description="Helical" evidence="1">
    <location>
        <begin position="305"/>
        <end position="322"/>
    </location>
</feature>
<feature type="transmembrane region" description="Helical" evidence="1">
    <location>
        <begin position="183"/>
        <end position="205"/>
    </location>
</feature>
<keyword evidence="1" id="KW-0812">Transmembrane</keyword>
<sequence length="517" mass="56684">MSSRESLFLVLVIVFAVVARLAPAIAFNNPFSTDVWPLIRLTRVVVEDPSARIWNDTQFDGYNNRWPAVILSTSIACVITGISVEHVYSFLYTVAIAVASVALLYCVLSFASNRKAALAAVLYYVAAPPLLIFTSTTLKEVYAYPILFSIVLQLAKREFDWRYIVTVTILSLALSTSHHLASVMLIGMSIGMLATSTISAIVGELRAVERGALAKQLALVLIALPIFTLYHLLYGQARVVSVISISDLLSYTLYAVFIYTSYYLAKQVSVKRAVSISAVLAALAATAFVSLHSLVYGVTYSIDDIAIHIVAVSAPLVLLCFLPSAVDKVRLFVLGIALFMSVNLLFIYVAKPELATALHRVLNYLPIMNSMLIAYTYRGRVAKCIALALVLMTAVCGVVAVARIVFGLDKTMFYWAYRGGDVVGMSRIEALFNGSVLGDSKVFYFMYKRVDSSSLLVALSRGFKGCGDAVVVLHRDNYDKGFVVSLTIQRVGNVSSVVNKLGKVYDNMYITGFWVRQ</sequence>
<feature type="transmembrane region" description="Helical" evidence="1">
    <location>
        <begin position="329"/>
        <end position="349"/>
    </location>
</feature>
<feature type="transmembrane region" description="Helical" evidence="1">
    <location>
        <begin position="117"/>
        <end position="138"/>
    </location>
</feature>
<feature type="transmembrane region" description="Helical" evidence="1">
    <location>
        <begin position="276"/>
        <end position="299"/>
    </location>
</feature>
<feature type="transmembrane region" description="Helical" evidence="1">
    <location>
        <begin position="361"/>
        <end position="377"/>
    </location>
</feature>
<evidence type="ECO:0000313" key="2">
    <source>
        <dbReference type="EMBL" id="HGI87899.1"/>
    </source>
</evidence>
<evidence type="ECO:0008006" key="3">
    <source>
        <dbReference type="Google" id="ProtNLM"/>
    </source>
</evidence>
<feature type="transmembrane region" description="Helical" evidence="1">
    <location>
        <begin position="91"/>
        <end position="111"/>
    </location>
</feature>
<dbReference type="AlphaFoldDB" id="A0A7C4BCD7"/>
<dbReference type="EMBL" id="DTFF01000048">
    <property type="protein sequence ID" value="HGI87899.1"/>
    <property type="molecule type" value="Genomic_DNA"/>
</dbReference>
<feature type="transmembrane region" description="Helical" evidence="1">
    <location>
        <begin position="217"/>
        <end position="234"/>
    </location>
</feature>
<feature type="transmembrane region" description="Helical" evidence="1">
    <location>
        <begin position="384"/>
        <end position="406"/>
    </location>
</feature>
<proteinExistence type="predicted"/>
<keyword evidence="1" id="KW-0472">Membrane</keyword>